<dbReference type="GeneID" id="20657734"/>
<proteinExistence type="predicted"/>
<keyword evidence="7" id="KW-1185">Reference proteome</keyword>
<dbReference type="InterPro" id="IPR011009">
    <property type="entry name" value="Kinase-like_dom_sf"/>
</dbReference>
<feature type="region of interest" description="Disordered" evidence="4">
    <location>
        <begin position="1"/>
        <end position="24"/>
    </location>
</feature>
<evidence type="ECO:0000256" key="3">
    <source>
        <dbReference type="PROSITE-ProRule" id="PRU10141"/>
    </source>
</evidence>
<dbReference type="RefSeq" id="XP_009526239.1">
    <property type="nucleotide sequence ID" value="XM_009527944.1"/>
</dbReference>
<dbReference type="InterPro" id="IPR000719">
    <property type="entry name" value="Prot_kinase_dom"/>
</dbReference>
<keyword evidence="1 3" id="KW-0547">Nucleotide-binding</keyword>
<dbReference type="InterPro" id="IPR008271">
    <property type="entry name" value="Ser/Thr_kinase_AS"/>
</dbReference>
<dbReference type="InParanoid" id="G4ZHV8"/>
<evidence type="ECO:0000256" key="1">
    <source>
        <dbReference type="ARBA" id="ARBA00022741"/>
    </source>
</evidence>
<evidence type="ECO:0000313" key="6">
    <source>
        <dbReference type="EMBL" id="EGZ17181.1"/>
    </source>
</evidence>
<feature type="binding site" evidence="3">
    <location>
        <position position="189"/>
    </location>
    <ligand>
        <name>ATP</name>
        <dbReference type="ChEBI" id="CHEBI:30616"/>
    </ligand>
</feature>
<dbReference type="GO" id="GO:0005524">
    <property type="term" value="F:ATP binding"/>
    <property type="evidence" value="ECO:0007669"/>
    <property type="project" value="UniProtKB-UniRule"/>
</dbReference>
<keyword evidence="2 3" id="KW-0067">ATP-binding</keyword>
<dbReference type="SMART" id="SM00220">
    <property type="entry name" value="S_TKc"/>
    <property type="match status" value="1"/>
</dbReference>
<evidence type="ECO:0000256" key="2">
    <source>
        <dbReference type="ARBA" id="ARBA00022840"/>
    </source>
</evidence>
<gene>
    <name evidence="6" type="ORF">PHYSODRAFT_499700</name>
</gene>
<dbReference type="GO" id="GO:0005737">
    <property type="term" value="C:cytoplasm"/>
    <property type="evidence" value="ECO:0007669"/>
    <property type="project" value="TreeGrafter"/>
</dbReference>
<dbReference type="AlphaFoldDB" id="G4ZHV8"/>
<feature type="compositionally biased region" description="Polar residues" evidence="4">
    <location>
        <begin position="1"/>
        <end position="17"/>
    </location>
</feature>
<dbReference type="Proteomes" id="UP000002640">
    <property type="component" value="Unassembled WGS sequence"/>
</dbReference>
<reference evidence="6 7" key="1">
    <citation type="journal article" date="2006" name="Science">
        <title>Phytophthora genome sequences uncover evolutionary origins and mechanisms of pathogenesis.</title>
        <authorList>
            <person name="Tyler B.M."/>
            <person name="Tripathy S."/>
            <person name="Zhang X."/>
            <person name="Dehal P."/>
            <person name="Jiang R.H."/>
            <person name="Aerts A."/>
            <person name="Arredondo F.D."/>
            <person name="Baxter L."/>
            <person name="Bensasson D."/>
            <person name="Beynon J.L."/>
            <person name="Chapman J."/>
            <person name="Damasceno C.M."/>
            <person name="Dorrance A.E."/>
            <person name="Dou D."/>
            <person name="Dickerman A.W."/>
            <person name="Dubchak I.L."/>
            <person name="Garbelotto M."/>
            <person name="Gijzen M."/>
            <person name="Gordon S.G."/>
            <person name="Govers F."/>
            <person name="Grunwald N.J."/>
            <person name="Huang W."/>
            <person name="Ivors K.L."/>
            <person name="Jones R.W."/>
            <person name="Kamoun S."/>
            <person name="Krampis K."/>
            <person name="Lamour K.H."/>
            <person name="Lee M.K."/>
            <person name="McDonald W.H."/>
            <person name="Medina M."/>
            <person name="Meijer H.J."/>
            <person name="Nordberg E.K."/>
            <person name="Maclean D.J."/>
            <person name="Ospina-Giraldo M.D."/>
            <person name="Morris P.F."/>
            <person name="Phuntumart V."/>
            <person name="Putnam N.H."/>
            <person name="Rash S."/>
            <person name="Rose J.K."/>
            <person name="Sakihama Y."/>
            <person name="Salamov A.A."/>
            <person name="Savidor A."/>
            <person name="Scheuring C.F."/>
            <person name="Smith B.M."/>
            <person name="Sobral B.W."/>
            <person name="Terry A."/>
            <person name="Torto-Alalibo T.A."/>
            <person name="Win J."/>
            <person name="Xu Z."/>
            <person name="Zhang H."/>
            <person name="Grigoriev I.V."/>
            <person name="Rokhsar D.S."/>
            <person name="Boore J.L."/>
        </authorList>
    </citation>
    <scope>NUCLEOTIDE SEQUENCE [LARGE SCALE GENOMIC DNA]</scope>
    <source>
        <strain evidence="6 7">P6497</strain>
    </source>
</reference>
<sequence length="589" mass="65629">MDKSATPCQGSFRNSSAPGRFRAGGRALDGAVTARTRRVSRLDNALEDARTSFGCSPFCTPRLVRKQIPVAKVKINNAAVDTLQTVYDRVEQRNSSLTDLPARIPAFSPIQLQCAKQAVQVFVDQMRDVADTADSQARATLVRALTNDKLNQLNDITCWYSVGKEIGRGTFGRVRFATHRLSGTPVAIKSYARLHGARSCLAVDAIGKRVIGDCYGDALEWRRVRQEVHVLSRLHAHPNIMRFVEVFETPTRIHAVTELIKGTSLCDILRRAPGQRLSEARAKGLFRQIVAGVAALHAQRVIHRDLKLENILLDESSGHATVIDFGFSDFEECSDPQTLNLADDRAQKKRMRKKNFCGTPSYMAPEVVASERYDGRPVDIWSLGVLLYVMLCGKFPFQGVSFHQLYQKLRSGSQQLVLPPALSIEARALLQSVLVADPVKRPTASELYCCSWLLEAQNPDLQYKSALRKSFEAWPGITPAICRVLAEYYDVQLRPFSLDRAKSRSEQLRRLSAFIDLATAESSRQFEELVGSLPSLSPGSAGLKQKEMTDREFPESALQVVESSSTQHKQQLEKLIGLVKSSLETRTQR</sequence>
<accession>G4ZHV8</accession>
<dbReference type="Gene3D" id="1.10.510.10">
    <property type="entry name" value="Transferase(Phosphotransferase) domain 1"/>
    <property type="match status" value="1"/>
</dbReference>
<evidence type="ECO:0000259" key="5">
    <source>
        <dbReference type="PROSITE" id="PS50011"/>
    </source>
</evidence>
<name>G4ZHV8_PHYSP</name>
<dbReference type="PANTHER" id="PTHR24346">
    <property type="entry name" value="MAP/MICROTUBULE AFFINITY-REGULATING KINASE"/>
    <property type="match status" value="1"/>
</dbReference>
<dbReference type="SMR" id="G4ZHV8"/>
<dbReference type="FunFam" id="1.10.510.10:FF:000571">
    <property type="entry name" value="Maternal embryonic leucine zipper kinase"/>
    <property type="match status" value="1"/>
</dbReference>
<dbReference type="GO" id="GO:0035556">
    <property type="term" value="P:intracellular signal transduction"/>
    <property type="evidence" value="ECO:0007669"/>
    <property type="project" value="TreeGrafter"/>
</dbReference>
<evidence type="ECO:0000313" key="7">
    <source>
        <dbReference type="Proteomes" id="UP000002640"/>
    </source>
</evidence>
<feature type="domain" description="Protein kinase" evidence="5">
    <location>
        <begin position="160"/>
        <end position="453"/>
    </location>
</feature>
<dbReference type="Pfam" id="PF00069">
    <property type="entry name" value="Pkinase"/>
    <property type="match status" value="1"/>
</dbReference>
<dbReference type="GO" id="GO:0004674">
    <property type="term" value="F:protein serine/threonine kinase activity"/>
    <property type="evidence" value="ECO:0007669"/>
    <property type="project" value="TreeGrafter"/>
</dbReference>
<organism evidence="6 7">
    <name type="scientific">Phytophthora sojae (strain P6497)</name>
    <name type="common">Soybean stem and root rot agent</name>
    <name type="synonym">Phytophthora megasperma f. sp. glycines</name>
    <dbReference type="NCBI Taxonomy" id="1094619"/>
    <lineage>
        <taxon>Eukaryota</taxon>
        <taxon>Sar</taxon>
        <taxon>Stramenopiles</taxon>
        <taxon>Oomycota</taxon>
        <taxon>Peronosporomycetes</taxon>
        <taxon>Peronosporales</taxon>
        <taxon>Peronosporaceae</taxon>
        <taxon>Phytophthora</taxon>
    </lineage>
</organism>
<dbReference type="InterPro" id="IPR017441">
    <property type="entry name" value="Protein_kinase_ATP_BS"/>
</dbReference>
<dbReference type="EMBL" id="JH159154">
    <property type="protein sequence ID" value="EGZ17181.1"/>
    <property type="molecule type" value="Genomic_DNA"/>
</dbReference>
<dbReference type="OMA" id="ASELYCC"/>
<evidence type="ECO:0000256" key="4">
    <source>
        <dbReference type="SAM" id="MobiDB-lite"/>
    </source>
</evidence>
<dbReference type="PROSITE" id="PS00108">
    <property type="entry name" value="PROTEIN_KINASE_ST"/>
    <property type="match status" value="1"/>
</dbReference>
<dbReference type="PROSITE" id="PS00107">
    <property type="entry name" value="PROTEIN_KINASE_ATP"/>
    <property type="match status" value="1"/>
</dbReference>
<dbReference type="STRING" id="1094619.G4ZHV8"/>
<dbReference type="PROSITE" id="PS50011">
    <property type="entry name" value="PROTEIN_KINASE_DOM"/>
    <property type="match status" value="1"/>
</dbReference>
<dbReference type="PANTHER" id="PTHR24346:SF30">
    <property type="entry name" value="MATERNAL EMBRYONIC LEUCINE ZIPPER KINASE"/>
    <property type="match status" value="1"/>
</dbReference>
<dbReference type="SUPFAM" id="SSF56112">
    <property type="entry name" value="Protein kinase-like (PK-like)"/>
    <property type="match status" value="1"/>
</dbReference>
<dbReference type="KEGG" id="psoj:PHYSODRAFT_499700"/>
<protein>
    <recommendedName>
        <fullName evidence="5">Protein kinase domain-containing protein</fullName>
    </recommendedName>
</protein>